<comment type="caution">
    <text evidence="1">The sequence shown here is derived from an EMBL/GenBank/DDBJ whole genome shotgun (WGS) entry which is preliminary data.</text>
</comment>
<protein>
    <submittedName>
        <fullName evidence="1">Octicosapeptide/Phox/Bem1p family protein</fullName>
    </submittedName>
</protein>
<sequence>MTQTLNSNNHNENSTKTIKFLYSYGGKILPRRTDGKLRYVGGHTRVLAVDCSITFADLDMLVSITCDEDLAIVIDEYDRFSSSTHKDVKIRAVLIPLKSLKKISPPLSPVSSRNFSAATSPPYVVAGKYPAPSHAAAEHSQCSDRTFPAFGFCVRKDASRVCYYPCCEQGSPRYLCPVLPYRNQ</sequence>
<reference evidence="1 2" key="1">
    <citation type="submission" date="2019-07" db="EMBL/GenBank/DDBJ databases">
        <title>De Novo Assembly of kiwifruit Actinidia rufa.</title>
        <authorList>
            <person name="Sugita-Konishi S."/>
            <person name="Sato K."/>
            <person name="Mori E."/>
            <person name="Abe Y."/>
            <person name="Kisaki G."/>
            <person name="Hamano K."/>
            <person name="Suezawa K."/>
            <person name="Otani M."/>
            <person name="Fukuda T."/>
            <person name="Manabe T."/>
            <person name="Gomi K."/>
            <person name="Tabuchi M."/>
            <person name="Akimitsu K."/>
            <person name="Kataoka I."/>
        </authorList>
    </citation>
    <scope>NUCLEOTIDE SEQUENCE [LARGE SCALE GENOMIC DNA]</scope>
    <source>
        <strain evidence="2">cv. Fuchu</strain>
    </source>
</reference>
<keyword evidence="2" id="KW-1185">Reference proteome</keyword>
<dbReference type="AlphaFoldDB" id="A0A7J0FYW5"/>
<evidence type="ECO:0000313" key="2">
    <source>
        <dbReference type="Proteomes" id="UP000585474"/>
    </source>
</evidence>
<organism evidence="1 2">
    <name type="scientific">Actinidia rufa</name>
    <dbReference type="NCBI Taxonomy" id="165716"/>
    <lineage>
        <taxon>Eukaryota</taxon>
        <taxon>Viridiplantae</taxon>
        <taxon>Streptophyta</taxon>
        <taxon>Embryophyta</taxon>
        <taxon>Tracheophyta</taxon>
        <taxon>Spermatophyta</taxon>
        <taxon>Magnoliopsida</taxon>
        <taxon>eudicotyledons</taxon>
        <taxon>Gunneridae</taxon>
        <taxon>Pentapetalae</taxon>
        <taxon>asterids</taxon>
        <taxon>Ericales</taxon>
        <taxon>Actinidiaceae</taxon>
        <taxon>Actinidia</taxon>
    </lineage>
</organism>
<dbReference type="Proteomes" id="UP000585474">
    <property type="component" value="Unassembled WGS sequence"/>
</dbReference>
<dbReference type="PANTHER" id="PTHR31066:SF66">
    <property type="entry name" value="PB1 DOMAIN-CONTAINING PROTEIN"/>
    <property type="match status" value="1"/>
</dbReference>
<dbReference type="PANTHER" id="PTHR31066">
    <property type="entry name" value="OS05G0427100 PROTEIN-RELATED"/>
    <property type="match status" value="1"/>
</dbReference>
<dbReference type="OrthoDB" id="1914296at2759"/>
<dbReference type="InterPro" id="IPR053198">
    <property type="entry name" value="Gynoecium_Dev_Regulator"/>
</dbReference>
<proteinExistence type="predicted"/>
<gene>
    <name evidence="1" type="ORF">Acr_16g0004970</name>
</gene>
<dbReference type="SUPFAM" id="SSF54277">
    <property type="entry name" value="CAD &amp; PB1 domains"/>
    <property type="match status" value="1"/>
</dbReference>
<name>A0A7J0FYW5_9ERIC</name>
<dbReference type="EMBL" id="BJWL01000016">
    <property type="protein sequence ID" value="GFZ03873.1"/>
    <property type="molecule type" value="Genomic_DNA"/>
</dbReference>
<accession>A0A7J0FYW5</accession>
<evidence type="ECO:0000313" key="1">
    <source>
        <dbReference type="EMBL" id="GFZ03873.1"/>
    </source>
</evidence>